<dbReference type="Proteomes" id="UP000280825">
    <property type="component" value="Unassembled WGS sequence"/>
</dbReference>
<dbReference type="GO" id="GO:0003677">
    <property type="term" value="F:DNA binding"/>
    <property type="evidence" value="ECO:0007669"/>
    <property type="project" value="InterPro"/>
</dbReference>
<dbReference type="Pfam" id="PF01381">
    <property type="entry name" value="HTH_3"/>
    <property type="match status" value="1"/>
</dbReference>
<protein>
    <submittedName>
        <fullName evidence="2">XRE family transcriptional regulator</fullName>
    </submittedName>
</protein>
<accession>A0A3S0PWA0</accession>
<dbReference type="PROSITE" id="PS50943">
    <property type="entry name" value="HTH_CROC1"/>
    <property type="match status" value="1"/>
</dbReference>
<dbReference type="SMART" id="SM00530">
    <property type="entry name" value="HTH_XRE"/>
    <property type="match status" value="1"/>
</dbReference>
<name>A0A3S0PWA0_9FLAO</name>
<sequence length="177" mass="20214">MILKRLKFKAMTQNERLEKFAKLVSNEPSNFLAKLDHYKTNKKRLDQSAKVAVNVLEALKDKGWSQKDLAEKMNVSAQHVNKIVKGQENMTFETVDKLETALGIVLMEIIDYKSVNEIEIKAENIKAIQESWSEDLASTGNSYSKPLSNFKKKEGSNMKVVYNILNQTTFQPLEKAM</sequence>
<dbReference type="SUPFAM" id="SSF47413">
    <property type="entry name" value="lambda repressor-like DNA-binding domains"/>
    <property type="match status" value="1"/>
</dbReference>
<dbReference type="CDD" id="cd00093">
    <property type="entry name" value="HTH_XRE"/>
    <property type="match status" value="1"/>
</dbReference>
<proteinExistence type="predicted"/>
<keyword evidence="3" id="KW-1185">Reference proteome</keyword>
<evidence type="ECO:0000313" key="3">
    <source>
        <dbReference type="Proteomes" id="UP000280825"/>
    </source>
</evidence>
<dbReference type="EMBL" id="RYDJ01000009">
    <property type="protein sequence ID" value="RTZ04385.1"/>
    <property type="molecule type" value="Genomic_DNA"/>
</dbReference>
<dbReference type="Gene3D" id="1.10.260.40">
    <property type="entry name" value="lambda repressor-like DNA-binding domains"/>
    <property type="match status" value="1"/>
</dbReference>
<reference evidence="2 3" key="1">
    <citation type="submission" date="2018-12" db="EMBL/GenBank/DDBJ databases">
        <title>Flavobacterium sp. nov., isolated from glacier ice.</title>
        <authorList>
            <person name="Liu Q."/>
            <person name="Xin Y.-H."/>
        </authorList>
    </citation>
    <scope>NUCLEOTIDE SEQUENCE [LARGE SCALE GENOMIC DNA]</scope>
    <source>
        <strain evidence="2 3">RB1N8</strain>
    </source>
</reference>
<dbReference type="AlphaFoldDB" id="A0A3S0PWA0"/>
<gene>
    <name evidence="2" type="ORF">EKL98_09375</name>
</gene>
<evidence type="ECO:0000259" key="1">
    <source>
        <dbReference type="PROSITE" id="PS50943"/>
    </source>
</evidence>
<comment type="caution">
    <text evidence="2">The sequence shown here is derived from an EMBL/GenBank/DDBJ whole genome shotgun (WGS) entry which is preliminary data.</text>
</comment>
<dbReference type="InterPro" id="IPR001387">
    <property type="entry name" value="Cro/C1-type_HTH"/>
</dbReference>
<dbReference type="InterPro" id="IPR010982">
    <property type="entry name" value="Lambda_DNA-bd_dom_sf"/>
</dbReference>
<feature type="domain" description="HTH cro/C1-type" evidence="1">
    <location>
        <begin position="55"/>
        <end position="110"/>
    </location>
</feature>
<evidence type="ECO:0000313" key="2">
    <source>
        <dbReference type="EMBL" id="RTZ04385.1"/>
    </source>
</evidence>
<organism evidence="2 3">
    <name type="scientific">Flavobacterium bomense</name>
    <dbReference type="NCBI Taxonomy" id="2497483"/>
    <lineage>
        <taxon>Bacteria</taxon>
        <taxon>Pseudomonadati</taxon>
        <taxon>Bacteroidota</taxon>
        <taxon>Flavobacteriia</taxon>
        <taxon>Flavobacteriales</taxon>
        <taxon>Flavobacteriaceae</taxon>
        <taxon>Flavobacterium</taxon>
    </lineage>
</organism>